<comment type="subunit">
    <text evidence="4 10">Homotrimer.</text>
</comment>
<dbReference type="RefSeq" id="WP_109677478.1">
    <property type="nucleotide sequence ID" value="NZ_CP086615.1"/>
</dbReference>
<dbReference type="Pfam" id="PF03737">
    <property type="entry name" value="RraA-like"/>
    <property type="match status" value="1"/>
</dbReference>
<evidence type="ECO:0000256" key="2">
    <source>
        <dbReference type="ARBA" id="ARBA00001968"/>
    </source>
</evidence>
<keyword evidence="5 9" id="KW-0479">Metal-binding</keyword>
<gene>
    <name evidence="11" type="ORF">DEM34_06560</name>
</gene>
<evidence type="ECO:0000256" key="1">
    <source>
        <dbReference type="ARBA" id="ARBA00001342"/>
    </source>
</evidence>
<comment type="catalytic activity">
    <reaction evidence="8 10">
        <text>oxaloacetate + H(+) = pyruvate + CO2</text>
        <dbReference type="Rhea" id="RHEA:15641"/>
        <dbReference type="ChEBI" id="CHEBI:15361"/>
        <dbReference type="ChEBI" id="CHEBI:15378"/>
        <dbReference type="ChEBI" id="CHEBI:16452"/>
        <dbReference type="ChEBI" id="CHEBI:16526"/>
        <dbReference type="EC" id="4.1.1.112"/>
    </reaction>
</comment>
<keyword evidence="12" id="KW-1185">Reference proteome</keyword>
<evidence type="ECO:0000313" key="12">
    <source>
        <dbReference type="Proteomes" id="UP000245474"/>
    </source>
</evidence>
<proteinExistence type="inferred from homology"/>
<dbReference type="GO" id="GO:0046872">
    <property type="term" value="F:metal ion binding"/>
    <property type="evidence" value="ECO:0007669"/>
    <property type="project" value="UniProtKB-KW"/>
</dbReference>
<dbReference type="OrthoDB" id="943692at2"/>
<evidence type="ECO:0000256" key="6">
    <source>
        <dbReference type="ARBA" id="ARBA00023239"/>
    </source>
</evidence>
<comment type="catalytic activity">
    <reaction evidence="1 10">
        <text>4-hydroxy-4-methyl-2-oxoglutarate = 2 pyruvate</text>
        <dbReference type="Rhea" id="RHEA:22748"/>
        <dbReference type="ChEBI" id="CHEBI:15361"/>
        <dbReference type="ChEBI" id="CHEBI:58276"/>
        <dbReference type="EC" id="4.1.3.17"/>
    </reaction>
</comment>
<dbReference type="InterPro" id="IPR010203">
    <property type="entry name" value="RraA"/>
</dbReference>
<organism evidence="11 12">
    <name type="scientific">Sediminicurvatus halobius</name>
    <dbReference type="NCBI Taxonomy" id="2182432"/>
    <lineage>
        <taxon>Bacteria</taxon>
        <taxon>Pseudomonadati</taxon>
        <taxon>Pseudomonadota</taxon>
        <taxon>Gammaproteobacteria</taxon>
        <taxon>Chromatiales</taxon>
        <taxon>Ectothiorhodospiraceae</taxon>
        <taxon>Sediminicurvatus</taxon>
    </lineage>
</organism>
<dbReference type="EMBL" id="QFFI01000008">
    <property type="protein sequence ID" value="PWG63861.1"/>
    <property type="molecule type" value="Genomic_DNA"/>
</dbReference>
<feature type="binding site" evidence="9">
    <location>
        <begin position="75"/>
        <end position="78"/>
    </location>
    <ligand>
        <name>substrate</name>
    </ligand>
</feature>
<dbReference type="SUPFAM" id="SSF89562">
    <property type="entry name" value="RraA-like"/>
    <property type="match status" value="1"/>
</dbReference>
<sequence>MAIKTTDLCDEHEEALRVLAPLFGDYGGRHAFAGTIATVKVFEDNSRVREALDEPGEGRVLVIDGGGSLRCALLGDQLAAKARDNGWSGVVVYGCVRDAADLADLDVGIKALNTHPCRSIKRGEGERDVAVTFAGVTLRSGEWLCADADGIIVAEQPLA</sequence>
<comment type="function">
    <text evidence="7 10">Catalyzes the aldol cleavage of 4-hydroxy-4-methyl-2-oxoglutarate (HMG) into 2 molecules of pyruvate. Also contains a secondary oxaloacetate (OAA) decarboxylase activity due to the common pyruvate enolate transition state formed following C-C bond cleavage in the retro-aldol and decarboxylation reactions.</text>
</comment>
<feature type="binding site" evidence="9">
    <location>
        <position position="97"/>
    </location>
    <ligand>
        <name>substrate</name>
    </ligand>
</feature>
<reference evidence="11 12" key="1">
    <citation type="submission" date="2018-05" db="EMBL/GenBank/DDBJ databases">
        <title>Spiribacter halobius sp. nov., a moderately halophilic bacterium isolated from marine solar saltern.</title>
        <authorList>
            <person name="Zheng W.-S."/>
            <person name="Lu D.-C."/>
            <person name="Du Z.-J."/>
        </authorList>
    </citation>
    <scope>NUCLEOTIDE SEQUENCE [LARGE SCALE GENOMIC DNA]</scope>
    <source>
        <strain evidence="11 12">E85</strain>
    </source>
</reference>
<dbReference type="InterPro" id="IPR036704">
    <property type="entry name" value="RraA/RraA-like_sf"/>
</dbReference>
<dbReference type="PANTHER" id="PTHR33254:SF4">
    <property type="entry name" value="4-HYDROXY-4-METHYL-2-OXOGLUTARATE ALDOLASE 3-RELATED"/>
    <property type="match status" value="1"/>
</dbReference>
<dbReference type="GO" id="GO:0051252">
    <property type="term" value="P:regulation of RNA metabolic process"/>
    <property type="evidence" value="ECO:0007669"/>
    <property type="project" value="InterPro"/>
</dbReference>
<comment type="cofactor">
    <cofactor evidence="2 10">
        <name>a divalent metal cation</name>
        <dbReference type="ChEBI" id="CHEBI:60240"/>
    </cofactor>
</comment>
<dbReference type="PANTHER" id="PTHR33254">
    <property type="entry name" value="4-HYDROXY-4-METHYL-2-OXOGLUTARATE ALDOLASE 3-RELATED"/>
    <property type="match status" value="1"/>
</dbReference>
<evidence type="ECO:0000313" key="11">
    <source>
        <dbReference type="EMBL" id="PWG63861.1"/>
    </source>
</evidence>
<evidence type="ECO:0000256" key="9">
    <source>
        <dbReference type="PIRSR" id="PIRSR605493-1"/>
    </source>
</evidence>
<dbReference type="EC" id="4.1.3.17" evidence="10"/>
<dbReference type="CDD" id="cd16841">
    <property type="entry name" value="RraA_family"/>
    <property type="match status" value="1"/>
</dbReference>
<evidence type="ECO:0000256" key="4">
    <source>
        <dbReference type="ARBA" id="ARBA00011233"/>
    </source>
</evidence>
<dbReference type="GO" id="GO:0008948">
    <property type="term" value="F:oxaloacetate decarboxylase activity"/>
    <property type="evidence" value="ECO:0007669"/>
    <property type="project" value="UniProtKB-EC"/>
</dbReference>
<dbReference type="EC" id="4.1.1.112" evidence="10"/>
<dbReference type="NCBIfam" id="NF006875">
    <property type="entry name" value="PRK09372.1"/>
    <property type="match status" value="1"/>
</dbReference>
<keyword evidence="9" id="KW-0460">Magnesium</keyword>
<comment type="caution">
    <text evidence="11">The sequence shown here is derived from an EMBL/GenBank/DDBJ whole genome shotgun (WGS) entry which is preliminary data.</text>
</comment>
<evidence type="ECO:0000256" key="5">
    <source>
        <dbReference type="ARBA" id="ARBA00022723"/>
    </source>
</evidence>
<dbReference type="InterPro" id="IPR005493">
    <property type="entry name" value="RraA/RraA-like"/>
</dbReference>
<dbReference type="AlphaFoldDB" id="A0A2U2N3S6"/>
<dbReference type="GO" id="GO:0008428">
    <property type="term" value="F:ribonuclease inhibitor activity"/>
    <property type="evidence" value="ECO:0007669"/>
    <property type="project" value="InterPro"/>
</dbReference>
<evidence type="ECO:0000256" key="3">
    <source>
        <dbReference type="ARBA" id="ARBA00008621"/>
    </source>
</evidence>
<evidence type="ECO:0000256" key="10">
    <source>
        <dbReference type="RuleBase" id="RU004338"/>
    </source>
</evidence>
<name>A0A2U2N3S6_9GAMM</name>
<dbReference type="Gene3D" id="3.50.30.40">
    <property type="entry name" value="Ribonuclease E inhibitor RraA/RraA-like"/>
    <property type="match status" value="1"/>
</dbReference>
<feature type="binding site" evidence="9">
    <location>
        <position position="98"/>
    </location>
    <ligand>
        <name>Mg(2+)</name>
        <dbReference type="ChEBI" id="CHEBI:18420"/>
    </ligand>
</feature>
<dbReference type="NCBIfam" id="TIGR01935">
    <property type="entry name" value="NOT-MenG"/>
    <property type="match status" value="1"/>
</dbReference>
<comment type="cofactor">
    <cofactor evidence="9">
        <name>Mg(2+)</name>
        <dbReference type="ChEBI" id="CHEBI:18420"/>
    </cofactor>
</comment>
<comment type="similarity">
    <text evidence="3 10">Belongs to the class II aldolase/RraA-like family.</text>
</comment>
<dbReference type="GO" id="GO:0047443">
    <property type="term" value="F:4-hydroxy-4-methyl-2-oxoglutarate aldolase activity"/>
    <property type="evidence" value="ECO:0007669"/>
    <property type="project" value="UniProtKB-EC"/>
</dbReference>
<accession>A0A2U2N3S6</accession>
<evidence type="ECO:0000256" key="8">
    <source>
        <dbReference type="ARBA" id="ARBA00047973"/>
    </source>
</evidence>
<dbReference type="Proteomes" id="UP000245474">
    <property type="component" value="Unassembled WGS sequence"/>
</dbReference>
<protein>
    <recommendedName>
        <fullName evidence="10">4-hydroxy-4-methyl-2-oxoglutarate aldolase</fullName>
        <shortName evidence="10">HMG aldolase</shortName>
        <ecNumber evidence="10">4.1.1.112</ecNumber>
        <ecNumber evidence="10">4.1.3.17</ecNumber>
    </recommendedName>
    <alternativeName>
        <fullName evidence="10">Oxaloacetate decarboxylase</fullName>
    </alternativeName>
</protein>
<evidence type="ECO:0000256" key="7">
    <source>
        <dbReference type="ARBA" id="ARBA00025046"/>
    </source>
</evidence>
<keyword evidence="6 10" id="KW-0456">Lyase</keyword>